<keyword evidence="1" id="KW-1133">Transmembrane helix</keyword>
<dbReference type="AlphaFoldDB" id="A0A286GRX8"/>
<gene>
    <name evidence="3" type="ORF">SAMN06269250_6026</name>
</gene>
<dbReference type="EMBL" id="OCNH01000008">
    <property type="protein sequence ID" value="SOD98325.1"/>
    <property type="molecule type" value="Genomic_DNA"/>
</dbReference>
<organism evidence="3 4">
    <name type="scientific">Spirosoma fluviale</name>
    <dbReference type="NCBI Taxonomy" id="1597977"/>
    <lineage>
        <taxon>Bacteria</taxon>
        <taxon>Pseudomonadati</taxon>
        <taxon>Bacteroidota</taxon>
        <taxon>Cytophagia</taxon>
        <taxon>Cytophagales</taxon>
        <taxon>Cytophagaceae</taxon>
        <taxon>Spirosoma</taxon>
    </lineage>
</organism>
<feature type="domain" description="Polysaccharide pyruvyl transferase" evidence="2">
    <location>
        <begin position="25"/>
        <end position="313"/>
    </location>
</feature>
<dbReference type="GO" id="GO:0016740">
    <property type="term" value="F:transferase activity"/>
    <property type="evidence" value="ECO:0007669"/>
    <property type="project" value="UniProtKB-KW"/>
</dbReference>
<protein>
    <submittedName>
        <fullName evidence="3">Polysaccharide pyruvyl transferase</fullName>
    </submittedName>
</protein>
<dbReference type="RefSeq" id="WP_097131180.1">
    <property type="nucleotide sequence ID" value="NZ_OCNH01000008.1"/>
</dbReference>
<keyword evidence="4" id="KW-1185">Reference proteome</keyword>
<reference evidence="4" key="1">
    <citation type="submission" date="2017-09" db="EMBL/GenBank/DDBJ databases">
        <authorList>
            <person name="Varghese N."/>
            <person name="Submissions S."/>
        </authorList>
    </citation>
    <scope>NUCLEOTIDE SEQUENCE [LARGE SCALE GENOMIC DNA]</scope>
    <source>
        <strain evidence="4">DSM 29961</strain>
    </source>
</reference>
<accession>A0A286GRX8</accession>
<sequence length="382" mass="44617">MSTKRETFEEKEIRVGIVTFHTPINYGAVLQVYALQTYLKIQFPDYNVKVIDFYTDKHDKKYSVFPLFRKNILIYLFQLICTLIRYSKLKNRKNKFKSFVATHLSLTKRYKTQEEFLKNVPDMDIYITGSDQVFHPKAEYKKVYFLGFEKWNGLKIAYAPSFGMSNFTEEIANELKPYLLDFDSLSCREEDGAAFISTVTGRTVQSVLDPTFLLSKNQWSEMAIGPDEKRKYIFIYDLNGAENLVEIAKKIKEKTGYIIICQTQKAHKFYDVDIQLFDTGPEEFAGYINDAEYVVTDSFHGVAFSVFLHKRFYTYIAMPKASTRVRSMLRKLDLQDRIIENEKAHEFEFSGPEIKDYKSTLNAQILASKSYLTESLTFLQKI</sequence>
<dbReference type="Proteomes" id="UP000219452">
    <property type="component" value="Unassembled WGS sequence"/>
</dbReference>
<name>A0A286GRX8_9BACT</name>
<evidence type="ECO:0000313" key="3">
    <source>
        <dbReference type="EMBL" id="SOD98325.1"/>
    </source>
</evidence>
<feature type="transmembrane region" description="Helical" evidence="1">
    <location>
        <begin position="72"/>
        <end position="89"/>
    </location>
</feature>
<keyword evidence="1" id="KW-0812">Transmembrane</keyword>
<proteinExistence type="predicted"/>
<dbReference type="Pfam" id="PF04230">
    <property type="entry name" value="PS_pyruv_trans"/>
    <property type="match status" value="1"/>
</dbReference>
<dbReference type="OrthoDB" id="9799278at2"/>
<keyword evidence="1" id="KW-0472">Membrane</keyword>
<evidence type="ECO:0000259" key="2">
    <source>
        <dbReference type="Pfam" id="PF04230"/>
    </source>
</evidence>
<dbReference type="InterPro" id="IPR007345">
    <property type="entry name" value="Polysacch_pyruvyl_Trfase"/>
</dbReference>
<evidence type="ECO:0000313" key="4">
    <source>
        <dbReference type="Proteomes" id="UP000219452"/>
    </source>
</evidence>
<evidence type="ECO:0000256" key="1">
    <source>
        <dbReference type="SAM" id="Phobius"/>
    </source>
</evidence>
<keyword evidence="3" id="KW-0808">Transferase</keyword>